<evidence type="ECO:0000313" key="1">
    <source>
        <dbReference type="EMBL" id="AYM85580.1"/>
    </source>
</evidence>
<dbReference type="Proteomes" id="UP000279995">
    <property type="component" value="Chromosome I"/>
</dbReference>
<evidence type="ECO:0000313" key="2">
    <source>
        <dbReference type="Proteomes" id="UP000279995"/>
    </source>
</evidence>
<gene>
    <name evidence="1" type="ORF">D9T18_02150</name>
</gene>
<name>A0AAD0TW77_9GAMM</name>
<protein>
    <submittedName>
        <fullName evidence="1">Uncharacterized protein</fullName>
    </submittedName>
</protein>
<organism evidence="1 2">
    <name type="scientific">Pseudoalteromonas agarivorans</name>
    <dbReference type="NCBI Taxonomy" id="176102"/>
    <lineage>
        <taxon>Bacteria</taxon>
        <taxon>Pseudomonadati</taxon>
        <taxon>Pseudomonadota</taxon>
        <taxon>Gammaproteobacteria</taxon>
        <taxon>Alteromonadales</taxon>
        <taxon>Pseudoalteromonadaceae</taxon>
        <taxon>Pseudoalteromonas</taxon>
    </lineage>
</organism>
<proteinExistence type="predicted"/>
<dbReference type="EMBL" id="CP033065">
    <property type="protein sequence ID" value="AYM85580.1"/>
    <property type="molecule type" value="Genomic_DNA"/>
</dbReference>
<sequence length="576" mass="67401">MIMLLTNELRNKLNIENGLQTSHLNKMDVQEFCSITTNHHIDLGSDICKFIPIQDDILISIINSIYHAEGELVLLEYIDKVSNKLKLNRKVVAHIFSKILSTTCKEMLLRFFLILSRELFIKEKVPILIVLISRLKTQNPKKYLLFLDVISSRYFILNCYYDEILKNFLTLKYNNYSILTLAHRKSLLKDVFIGLSKEYFYITLANKLNLDCLSEIDLNSLVFDMKLNSNSQNIYELLKCIWVKNPARLFDKDFKLSNYIEKGNFNLDINREIKTKKSVKLKIAICISGQLRGYEKAFKTWGNLNLDDHEIDYFIHSWKKVGRRKPTPGHAFRVFCSEFVPIYQDVFSILGMKGIEEHYPNFISYLNSSDDITKKELENFYQSKNVILDDDKECKYQLFTNHMKMYYKMAKSFELVDKRRNEYDLVIRIRPDIEILNSPNFDILDVYRKCIERDVIYCDKPLSINRHVGVIVGDQFAIGTPEQMKRYNSVFYETPEKNLRGHVSLVDNCVRNGLVPLGLSELKFGKLLDLNLIDKKIIKDIFYPDIISRIAKGAANKADILIADYIGLELKRKYSE</sequence>
<dbReference type="AlphaFoldDB" id="A0AAD0TW77"/>
<reference evidence="1 2" key="1">
    <citation type="submission" date="2018-10" db="EMBL/GenBank/DDBJ databases">
        <title>Complete Genome Sequence and Transcriptomic Profiles of a Marine Bacterium, Pseudoalteromonas agarivorans Hao 2018.</title>
        <authorList>
            <person name="Hao L."/>
        </authorList>
    </citation>
    <scope>NUCLEOTIDE SEQUENCE [LARGE SCALE GENOMIC DNA]</scope>
    <source>
        <strain evidence="1 2">Hao 2018</strain>
    </source>
</reference>
<accession>A0AAD0TW77</accession>